<evidence type="ECO:0000256" key="14">
    <source>
        <dbReference type="ARBA" id="ARBA00025153"/>
    </source>
</evidence>
<dbReference type="InterPro" id="IPR004443">
    <property type="entry name" value="YjeF_N_dom"/>
</dbReference>
<comment type="function">
    <text evidence="17">Catalyzes the dehydration of the S-form of NAD(P)HX at the expense of ADP, which is converted to AMP. Together with NAD(P)HX epimerase, which catalyzes the epimerization of the S- and R-forms, the enzyme allows the repair of both epimers of NAD(P)HX, a damaged form of NAD(P)H that is a result of enzymatic or heat-dependent hydration.</text>
</comment>
<dbReference type="PROSITE" id="PS01050">
    <property type="entry name" value="YJEF_C_2"/>
    <property type="match status" value="1"/>
</dbReference>
<dbReference type="GO" id="GO:0005524">
    <property type="term" value="F:ATP binding"/>
    <property type="evidence" value="ECO:0007669"/>
    <property type="project" value="UniProtKB-UniRule"/>
</dbReference>
<comment type="subunit">
    <text evidence="17">Homotetramer.</text>
</comment>
<dbReference type="InterPro" id="IPR030677">
    <property type="entry name" value="Nnr"/>
</dbReference>
<protein>
    <recommendedName>
        <fullName evidence="19">Bifunctional NAD(P)H-hydrate repair enzyme</fullName>
    </recommendedName>
    <alternativeName>
        <fullName evidence="19">Nicotinamide nucleotide repair protein</fullName>
    </alternativeName>
    <domain>
        <recommendedName>
            <fullName evidence="19">ADP-dependent (S)-NAD(P)H-hydrate dehydratase</fullName>
            <ecNumber evidence="19">4.2.1.136</ecNumber>
        </recommendedName>
        <alternativeName>
            <fullName evidence="19">ADP-dependent NAD(P)HX dehydratase</fullName>
        </alternativeName>
    </domain>
    <domain>
        <recommendedName>
            <fullName evidence="19">NAD(P)H-hydrate epimerase</fullName>
            <ecNumber evidence="19">5.1.99.6</ecNumber>
        </recommendedName>
    </domain>
</protein>
<name>A0A921SUU5_9BACT</name>
<dbReference type="InterPro" id="IPR000631">
    <property type="entry name" value="CARKD"/>
</dbReference>
<feature type="domain" description="YjeF N-terminal" evidence="21">
    <location>
        <begin position="9"/>
        <end position="220"/>
    </location>
</feature>
<feature type="binding site" evidence="17">
    <location>
        <position position="444"/>
    </location>
    <ligand>
        <name>(6S)-NADPHX</name>
        <dbReference type="ChEBI" id="CHEBI:64076"/>
    </ligand>
</feature>
<dbReference type="HAMAP" id="MF_01965">
    <property type="entry name" value="NADHX_dehydratase"/>
    <property type="match status" value="1"/>
</dbReference>
<evidence type="ECO:0000256" key="12">
    <source>
        <dbReference type="ARBA" id="ARBA00023239"/>
    </source>
</evidence>
<keyword evidence="5 18" id="KW-0479">Metal-binding</keyword>
<comment type="catalytic activity">
    <reaction evidence="16 17 19">
        <text>(6S)-NADPHX + ADP = AMP + phosphate + NADPH + H(+)</text>
        <dbReference type="Rhea" id="RHEA:32235"/>
        <dbReference type="ChEBI" id="CHEBI:15378"/>
        <dbReference type="ChEBI" id="CHEBI:43474"/>
        <dbReference type="ChEBI" id="CHEBI:57783"/>
        <dbReference type="ChEBI" id="CHEBI:64076"/>
        <dbReference type="ChEBI" id="CHEBI:456215"/>
        <dbReference type="ChEBI" id="CHEBI:456216"/>
        <dbReference type="EC" id="4.2.1.136"/>
    </reaction>
</comment>
<evidence type="ECO:0000256" key="6">
    <source>
        <dbReference type="ARBA" id="ARBA00022741"/>
    </source>
</evidence>
<evidence type="ECO:0000259" key="21">
    <source>
        <dbReference type="PROSITE" id="PS51385"/>
    </source>
</evidence>
<feature type="binding site" evidence="18">
    <location>
        <position position="161"/>
    </location>
    <ligand>
        <name>(6S)-NADPHX</name>
        <dbReference type="ChEBI" id="CHEBI:64076"/>
    </ligand>
</feature>
<sequence length="508" mass="54760">MKLFTTQSTKLLDQLTIEYEPIASIDLMERAAQALTEEISKTVSPERHLYIFAGPGNNGGDALATARLLIERGYRPVVYLFNTMPNHHLSADCARNRDRLKEKGCPDFYEISSQFTPPVIQPDDVVVDGLFGAGLREPLSGGFASLVRYINESGAFVIAIDIPSGLFGEQNPDASPDRVIQAALTLTLQMPKLAFFFAENARYTGQVKVLDIGLHPRAIAETETGYYLTTVDDVARRLHTRAKFSDKRDYGHLLLAAGQYSMMGAAVLAARAALHSGAGLVSVHSPRCANLILQTAVPEAIFSPDKGEEHIEEIPAHPRYTALAIGPGMGCNATSVSALMHLLKELKQPLVLDADALNCIAQEQSILRYLPSRTILTPHSHELERMFGPMNDDAARLKCATHVATKYDIIVVLKGAHTAVALPDGSVHFNSTGNPGMATAGSGDVLTGIIGSLLAQGYPPEEAAIIGVFLHGTAGDIASREEGEEYVTAGDIVTHLGQAFKQIKANRI</sequence>
<comment type="caution">
    <text evidence="22">The sequence shown here is derived from an EMBL/GenBank/DDBJ whole genome shotgun (WGS) entry which is preliminary data.</text>
</comment>
<dbReference type="GO" id="GO:0046872">
    <property type="term" value="F:metal ion binding"/>
    <property type="evidence" value="ECO:0007669"/>
    <property type="project" value="UniProtKB-UniRule"/>
</dbReference>
<accession>A0A921SUU5</accession>
<dbReference type="EC" id="5.1.99.6" evidence="19"/>
<dbReference type="Pfam" id="PF01256">
    <property type="entry name" value="Carb_kinase"/>
    <property type="match status" value="1"/>
</dbReference>
<comment type="function">
    <text evidence="18">Catalyzes the epimerization of the S- and R-forms of NAD(P)HX, a damaged form of NAD(P)H that is a result of enzymatic or heat-dependent hydration. This is a prerequisite for the S-specific NAD(P)H-hydrate dehydratase to allow the repair of both epimers of NAD(P)HX.</text>
</comment>
<dbReference type="GO" id="GO:0052855">
    <property type="term" value="F:ADP-dependent NAD(P)H-hydrate dehydratase activity"/>
    <property type="evidence" value="ECO:0007669"/>
    <property type="project" value="UniProtKB-UniRule"/>
</dbReference>
<dbReference type="PIRSF" id="PIRSF017184">
    <property type="entry name" value="Nnr"/>
    <property type="match status" value="1"/>
</dbReference>
<dbReference type="EMBL" id="DYUD01000014">
    <property type="protein sequence ID" value="HJG88672.1"/>
    <property type="molecule type" value="Genomic_DNA"/>
</dbReference>
<evidence type="ECO:0000256" key="13">
    <source>
        <dbReference type="ARBA" id="ARBA00023268"/>
    </source>
</evidence>
<dbReference type="RefSeq" id="WP_273305722.1">
    <property type="nucleotide sequence ID" value="NZ_DYUD01000014.1"/>
</dbReference>
<keyword evidence="12 17" id="KW-0456">Lyase</keyword>
<comment type="catalytic activity">
    <reaction evidence="2 18 19">
        <text>(6R)-NADPHX = (6S)-NADPHX</text>
        <dbReference type="Rhea" id="RHEA:32227"/>
        <dbReference type="ChEBI" id="CHEBI:64076"/>
        <dbReference type="ChEBI" id="CHEBI:64077"/>
        <dbReference type="EC" id="5.1.99.6"/>
    </reaction>
</comment>
<evidence type="ECO:0000256" key="18">
    <source>
        <dbReference type="HAMAP-Rule" id="MF_01966"/>
    </source>
</evidence>
<feature type="binding site" evidence="17">
    <location>
        <position position="328"/>
    </location>
    <ligand>
        <name>(6S)-NADPHX</name>
        <dbReference type="ChEBI" id="CHEBI:64076"/>
    </ligand>
</feature>
<reference evidence="22" key="1">
    <citation type="journal article" date="2021" name="PeerJ">
        <title>Extensive microbial diversity within the chicken gut microbiome revealed by metagenomics and culture.</title>
        <authorList>
            <person name="Gilroy R."/>
            <person name="Ravi A."/>
            <person name="Getino M."/>
            <person name="Pursley I."/>
            <person name="Horton D.L."/>
            <person name="Alikhan N.F."/>
            <person name="Baker D."/>
            <person name="Gharbi K."/>
            <person name="Hall N."/>
            <person name="Watson M."/>
            <person name="Adriaenssens E.M."/>
            <person name="Foster-Nyarko E."/>
            <person name="Jarju S."/>
            <person name="Secka A."/>
            <person name="Antonio M."/>
            <person name="Oren A."/>
            <person name="Chaudhuri R.R."/>
            <person name="La Ragione R."/>
            <person name="Hildebrand F."/>
            <person name="Pallen M.J."/>
        </authorList>
    </citation>
    <scope>NUCLEOTIDE SEQUENCE</scope>
    <source>
        <strain evidence="22">CHK121-7720</strain>
    </source>
</reference>
<dbReference type="InterPro" id="IPR017953">
    <property type="entry name" value="Carbohydrate_kinase_pred_CS"/>
</dbReference>
<proteinExistence type="inferred from homology"/>
<organism evidence="22 23">
    <name type="scientific">Barnesiella viscericola</name>
    <dbReference type="NCBI Taxonomy" id="397865"/>
    <lineage>
        <taxon>Bacteria</taxon>
        <taxon>Pseudomonadati</taxon>
        <taxon>Bacteroidota</taxon>
        <taxon>Bacteroidia</taxon>
        <taxon>Bacteroidales</taxon>
        <taxon>Barnesiellaceae</taxon>
        <taxon>Barnesiella</taxon>
    </lineage>
</organism>
<dbReference type="HAMAP" id="MF_01966">
    <property type="entry name" value="NADHX_epimerase"/>
    <property type="match status" value="1"/>
</dbReference>
<evidence type="ECO:0000313" key="22">
    <source>
        <dbReference type="EMBL" id="HJG88672.1"/>
    </source>
</evidence>
<dbReference type="NCBIfam" id="TIGR00196">
    <property type="entry name" value="yjeF_cterm"/>
    <property type="match status" value="1"/>
</dbReference>
<evidence type="ECO:0000256" key="8">
    <source>
        <dbReference type="ARBA" id="ARBA00022857"/>
    </source>
</evidence>
<dbReference type="GO" id="GO:0046496">
    <property type="term" value="P:nicotinamide nucleotide metabolic process"/>
    <property type="evidence" value="ECO:0007669"/>
    <property type="project" value="UniProtKB-UniRule"/>
</dbReference>
<reference evidence="22" key="2">
    <citation type="submission" date="2021-09" db="EMBL/GenBank/DDBJ databases">
        <authorList>
            <person name="Gilroy R."/>
        </authorList>
    </citation>
    <scope>NUCLEOTIDE SEQUENCE</scope>
    <source>
        <strain evidence="22">CHK121-7720</strain>
    </source>
</reference>
<feature type="binding site" evidence="18">
    <location>
        <begin position="132"/>
        <end position="138"/>
    </location>
    <ligand>
        <name>(6S)-NADPHX</name>
        <dbReference type="ChEBI" id="CHEBI:64076"/>
    </ligand>
</feature>
<evidence type="ECO:0000256" key="1">
    <source>
        <dbReference type="ARBA" id="ARBA00000013"/>
    </source>
</evidence>
<evidence type="ECO:0000256" key="19">
    <source>
        <dbReference type="PIRNR" id="PIRNR017184"/>
    </source>
</evidence>
<evidence type="ECO:0000313" key="23">
    <source>
        <dbReference type="Proteomes" id="UP000757103"/>
    </source>
</evidence>
<dbReference type="SUPFAM" id="SSF53613">
    <property type="entry name" value="Ribokinase-like"/>
    <property type="match status" value="1"/>
</dbReference>
<feature type="binding site" evidence="18">
    <location>
        <position position="164"/>
    </location>
    <ligand>
        <name>K(+)</name>
        <dbReference type="ChEBI" id="CHEBI:29103"/>
    </ligand>
</feature>
<feature type="binding site" evidence="18">
    <location>
        <position position="128"/>
    </location>
    <ligand>
        <name>K(+)</name>
        <dbReference type="ChEBI" id="CHEBI:29103"/>
    </ligand>
</feature>
<evidence type="ECO:0000259" key="20">
    <source>
        <dbReference type="PROSITE" id="PS51383"/>
    </source>
</evidence>
<feature type="binding site" evidence="18">
    <location>
        <position position="58"/>
    </location>
    <ligand>
        <name>K(+)</name>
        <dbReference type="ChEBI" id="CHEBI:29103"/>
    </ligand>
</feature>
<evidence type="ECO:0000256" key="15">
    <source>
        <dbReference type="ARBA" id="ARBA00048238"/>
    </source>
</evidence>
<evidence type="ECO:0000256" key="10">
    <source>
        <dbReference type="ARBA" id="ARBA00023027"/>
    </source>
</evidence>
<dbReference type="Pfam" id="PF03853">
    <property type="entry name" value="YjeF_N"/>
    <property type="match status" value="1"/>
</dbReference>
<comment type="function">
    <text evidence="14 19">Bifunctional enzyme that catalyzes the epimerization of the S- and R-forms of NAD(P)HX and the dehydration of the S-form of NAD(P)HX at the expense of ADP, which is converted to AMP. This allows the repair of both epimers of NAD(P)HX, a damaged form of NAD(P)H that is a result of enzymatic or heat-dependent hydration.</text>
</comment>
<keyword evidence="6 17" id="KW-0547">Nucleotide-binding</keyword>
<dbReference type="InterPro" id="IPR029056">
    <property type="entry name" value="Ribokinase-like"/>
</dbReference>
<keyword evidence="10 17" id="KW-0520">NAD</keyword>
<dbReference type="PANTHER" id="PTHR12592:SF0">
    <property type="entry name" value="ATP-DEPENDENT (S)-NAD(P)H-HYDRATE DEHYDRATASE"/>
    <property type="match status" value="1"/>
</dbReference>
<feature type="binding site" evidence="17">
    <location>
        <position position="379"/>
    </location>
    <ligand>
        <name>(6S)-NADPHX</name>
        <dbReference type="ChEBI" id="CHEBI:64076"/>
    </ligand>
</feature>
<dbReference type="AlphaFoldDB" id="A0A921SUU5"/>
<dbReference type="PROSITE" id="PS51383">
    <property type="entry name" value="YJEF_C_3"/>
    <property type="match status" value="1"/>
</dbReference>
<feature type="binding site" evidence="17">
    <location>
        <position position="443"/>
    </location>
    <ligand>
        <name>AMP</name>
        <dbReference type="ChEBI" id="CHEBI:456215"/>
    </ligand>
</feature>
<comment type="similarity">
    <text evidence="3 19">In the N-terminal section; belongs to the NnrE/AIBP family.</text>
</comment>
<dbReference type="GO" id="GO:0052856">
    <property type="term" value="F:NAD(P)HX epimerase activity"/>
    <property type="evidence" value="ECO:0007669"/>
    <property type="project" value="UniProtKB-UniRule"/>
</dbReference>
<evidence type="ECO:0000256" key="5">
    <source>
        <dbReference type="ARBA" id="ARBA00022723"/>
    </source>
</evidence>
<keyword evidence="13" id="KW-0511">Multifunctional enzyme</keyword>
<feature type="domain" description="YjeF C-terminal" evidence="20">
    <location>
        <begin position="230"/>
        <end position="503"/>
    </location>
</feature>
<comment type="caution">
    <text evidence="18">Lacks conserved residue(s) required for the propagation of feature annotation.</text>
</comment>
<dbReference type="PANTHER" id="PTHR12592">
    <property type="entry name" value="ATP-DEPENDENT (S)-NAD(P)H-HYDRATE DEHYDRATASE FAMILY MEMBER"/>
    <property type="match status" value="1"/>
</dbReference>
<evidence type="ECO:0000256" key="3">
    <source>
        <dbReference type="ARBA" id="ARBA00006001"/>
    </source>
</evidence>
<evidence type="ECO:0000256" key="16">
    <source>
        <dbReference type="ARBA" id="ARBA00049209"/>
    </source>
</evidence>
<dbReference type="Gene3D" id="3.40.50.10260">
    <property type="entry name" value="YjeF N-terminal domain"/>
    <property type="match status" value="1"/>
</dbReference>
<feature type="binding site" evidence="17">
    <location>
        <position position="265"/>
    </location>
    <ligand>
        <name>(6S)-NADPHX</name>
        <dbReference type="ChEBI" id="CHEBI:64076"/>
    </ligand>
</feature>
<keyword evidence="9 18" id="KW-0630">Potassium</keyword>
<evidence type="ECO:0000256" key="7">
    <source>
        <dbReference type="ARBA" id="ARBA00022840"/>
    </source>
</evidence>
<dbReference type="PROSITE" id="PS51385">
    <property type="entry name" value="YJEF_N"/>
    <property type="match status" value="1"/>
</dbReference>
<dbReference type="InterPro" id="IPR036652">
    <property type="entry name" value="YjeF_N_dom_sf"/>
</dbReference>
<dbReference type="GO" id="GO:0110051">
    <property type="term" value="P:metabolite repair"/>
    <property type="evidence" value="ECO:0007669"/>
    <property type="project" value="TreeGrafter"/>
</dbReference>
<comment type="catalytic activity">
    <reaction evidence="1 18 19">
        <text>(6R)-NADHX = (6S)-NADHX</text>
        <dbReference type="Rhea" id="RHEA:32215"/>
        <dbReference type="ChEBI" id="CHEBI:64074"/>
        <dbReference type="ChEBI" id="CHEBI:64075"/>
        <dbReference type="EC" id="5.1.99.6"/>
    </reaction>
</comment>
<evidence type="ECO:0000256" key="2">
    <source>
        <dbReference type="ARBA" id="ARBA00000909"/>
    </source>
</evidence>
<feature type="binding site" evidence="18">
    <location>
        <begin position="57"/>
        <end position="61"/>
    </location>
    <ligand>
        <name>(6S)-NADPHX</name>
        <dbReference type="ChEBI" id="CHEBI:64076"/>
    </ligand>
</feature>
<gene>
    <name evidence="17" type="primary">nnrD</name>
    <name evidence="18" type="synonym">nnrE</name>
    <name evidence="22" type="ORF">K8U91_04235</name>
</gene>
<dbReference type="SUPFAM" id="SSF64153">
    <property type="entry name" value="YjeF N-terminal domain-like"/>
    <property type="match status" value="1"/>
</dbReference>
<comment type="similarity">
    <text evidence="4 19">In the C-terminal section; belongs to the NnrD/CARKD family.</text>
</comment>
<comment type="cofactor">
    <cofactor evidence="18 19">
        <name>K(+)</name>
        <dbReference type="ChEBI" id="CHEBI:29103"/>
    </cofactor>
    <text evidence="18 19">Binds 1 potassium ion per subunit.</text>
</comment>
<keyword evidence="7 17" id="KW-0067">ATP-binding</keyword>
<dbReference type="NCBIfam" id="TIGR00197">
    <property type="entry name" value="yjeF_nterm"/>
    <property type="match status" value="1"/>
</dbReference>
<evidence type="ECO:0000256" key="9">
    <source>
        <dbReference type="ARBA" id="ARBA00022958"/>
    </source>
</evidence>
<comment type="cofactor">
    <cofactor evidence="17">
        <name>Mg(2+)</name>
        <dbReference type="ChEBI" id="CHEBI:18420"/>
    </cofactor>
</comment>
<keyword evidence="8 17" id="KW-0521">NADP</keyword>
<comment type="similarity">
    <text evidence="18">Belongs to the NnrE/AIBP family.</text>
</comment>
<dbReference type="CDD" id="cd01171">
    <property type="entry name" value="YXKO-related"/>
    <property type="match status" value="1"/>
</dbReference>
<dbReference type="Proteomes" id="UP000757103">
    <property type="component" value="Unassembled WGS sequence"/>
</dbReference>
<evidence type="ECO:0000256" key="11">
    <source>
        <dbReference type="ARBA" id="ARBA00023235"/>
    </source>
</evidence>
<comment type="catalytic activity">
    <reaction evidence="15 17 19">
        <text>(6S)-NADHX + ADP = AMP + phosphate + NADH + H(+)</text>
        <dbReference type="Rhea" id="RHEA:32223"/>
        <dbReference type="ChEBI" id="CHEBI:15378"/>
        <dbReference type="ChEBI" id="CHEBI:43474"/>
        <dbReference type="ChEBI" id="CHEBI:57945"/>
        <dbReference type="ChEBI" id="CHEBI:64074"/>
        <dbReference type="ChEBI" id="CHEBI:456215"/>
        <dbReference type="ChEBI" id="CHEBI:456216"/>
        <dbReference type="EC" id="4.2.1.136"/>
    </reaction>
</comment>
<evidence type="ECO:0000256" key="17">
    <source>
        <dbReference type="HAMAP-Rule" id="MF_01965"/>
    </source>
</evidence>
<feature type="binding site" evidence="17">
    <location>
        <begin position="414"/>
        <end position="418"/>
    </location>
    <ligand>
        <name>AMP</name>
        <dbReference type="ChEBI" id="CHEBI:456215"/>
    </ligand>
</feature>
<keyword evidence="11 18" id="KW-0413">Isomerase</keyword>
<dbReference type="EC" id="4.2.1.136" evidence="19"/>
<dbReference type="Gene3D" id="3.40.1190.20">
    <property type="match status" value="1"/>
</dbReference>
<evidence type="ECO:0000256" key="4">
    <source>
        <dbReference type="ARBA" id="ARBA00009524"/>
    </source>
</evidence>
<comment type="similarity">
    <text evidence="17">Belongs to the NnrD/CARKD family.</text>
</comment>